<comment type="caution">
    <text evidence="6">The sequence shown here is derived from an EMBL/GenBank/DDBJ whole genome shotgun (WGS) entry which is preliminary data.</text>
</comment>
<dbReference type="SUPFAM" id="SSF53756">
    <property type="entry name" value="UDP-Glycosyltransferase/glycogen phosphorylase"/>
    <property type="match status" value="2"/>
</dbReference>
<evidence type="ECO:0000313" key="7">
    <source>
        <dbReference type="Proteomes" id="UP001589766"/>
    </source>
</evidence>
<dbReference type="InterPro" id="IPR001296">
    <property type="entry name" value="Glyco_trans_1"/>
</dbReference>
<dbReference type="Pfam" id="PF13692">
    <property type="entry name" value="Glyco_trans_1_4"/>
    <property type="match status" value="1"/>
</dbReference>
<dbReference type="InterPro" id="IPR050194">
    <property type="entry name" value="Glycosyltransferase_grp1"/>
</dbReference>
<evidence type="ECO:0000313" key="6">
    <source>
        <dbReference type="EMBL" id="MFC0247229.1"/>
    </source>
</evidence>
<dbReference type="PANTHER" id="PTHR45947:SF3">
    <property type="entry name" value="SULFOQUINOVOSYL TRANSFERASE SQD2"/>
    <property type="match status" value="1"/>
</dbReference>
<keyword evidence="7" id="KW-1185">Reference proteome</keyword>
<sequence>MRIQLITHSYLPERTPPQRRWTAFAEAFRRRGWDVDIVAPPGDPAHIPGADAYHGGRLMDRADVGVGPWGERVVHTLRIALLGATREGRFLGSIVHAVVAIPRTFLVERPDVLVVTVPALPTVVAGWVLSRCRRVPLIVEMRDAWPDLAREAEVSIGLLSRLMDRLVTGTQRSADLVVTVTEGFAERLAQRGIGPVAVVSNGVPLDEIEPAAVRHRPPRELHVLYVGNHGESQGLETTIRAAALLQNGTERITVRLVGSGTRKDELWALNESLGRPVEMLDSVHGPGLRSQYDWADTCLVTLRPDWPSFAWTVPSKTYELLAVGKHITGVVTGEAAQILSDSGAADLVDHDAEALAALWTRLARDPASTTTDGRGRDWVTDRANLPVLGQRFVDLAAEVAGARWESGAPDRGRARQLVANLSLTWVTVWEHVRDDPAVMALQITRRLPPAVRRAVAGAAARLDSGPLQVVGALGLAAAGRDEELRSRAAAAAERGEGNGILLRYADTLIGTGDVPAAREILDRARPGSAGHRSVTARLAWHEGHLSEAIGVLPRAGRGSRQRARFVSERNRITTTRPRLDPVPGYVPHERSVLHVLDNSLPHTGAGYAQRSHSILMSLRDEGWDVAAVTRLGWPVQVGVVHAAVQDTVEGIDYHRLLPSRPASGLDQRLQQHAELLLRLVLRLRPELLHTTTDFTNGLVVRAVAEAVGIPWVYEVRGQRADSWASTRGPESGGSEYYRAFTARESETARAADAVVTLGRGMRENLVAQGVAADGIVLSPNAIGGSFLADPMSRTEARSRLGLESDLEYVGSVSSIVPYEGLDVLVRAVAALAPSRPRLRLLLVGDGTALPGVLDLADVLGIKDRVIATGRVDRSLAPTYHQALDVFVVPRRDIEVTRAVTPMKSVEASASARPVVASDLPALAELVQDGRTGMLVPAEDPAALAAALRQLLEDPELARTMGRAGRNWALGERTWQANGRRYTQLYRSLLHSSAHPASSAPGPADRA</sequence>
<dbReference type="Gene3D" id="3.40.50.2000">
    <property type="entry name" value="Glycogen Phosphorylase B"/>
    <property type="match status" value="4"/>
</dbReference>
<evidence type="ECO:0000256" key="1">
    <source>
        <dbReference type="ARBA" id="ARBA00021292"/>
    </source>
</evidence>
<organism evidence="6 7">
    <name type="scientific">Citricoccus parietis</name>
    <dbReference type="NCBI Taxonomy" id="592307"/>
    <lineage>
        <taxon>Bacteria</taxon>
        <taxon>Bacillati</taxon>
        <taxon>Actinomycetota</taxon>
        <taxon>Actinomycetes</taxon>
        <taxon>Micrococcales</taxon>
        <taxon>Micrococcaceae</taxon>
        <taxon>Citricoccus</taxon>
    </lineage>
</organism>
<feature type="domain" description="Glycosyltransferase subfamily 4-like N-terminal" evidence="5">
    <location>
        <begin position="18"/>
        <end position="202"/>
    </location>
</feature>
<feature type="domain" description="Glycosyl transferase family 1" evidence="4">
    <location>
        <begin position="793"/>
        <end position="967"/>
    </location>
</feature>
<keyword evidence="3" id="KW-0808">Transferase</keyword>
<dbReference type="CDD" id="cd03794">
    <property type="entry name" value="GT4_WbuB-like"/>
    <property type="match status" value="2"/>
</dbReference>
<dbReference type="Pfam" id="PF00534">
    <property type="entry name" value="Glycos_transf_1"/>
    <property type="match status" value="1"/>
</dbReference>
<accession>A0ABV6F1L6</accession>
<reference evidence="6 7" key="1">
    <citation type="submission" date="2024-09" db="EMBL/GenBank/DDBJ databases">
        <authorList>
            <person name="Sun Q."/>
            <person name="Mori K."/>
        </authorList>
    </citation>
    <scope>NUCLEOTIDE SEQUENCE [LARGE SCALE GENOMIC DNA]</scope>
    <source>
        <strain evidence="6 7">CCM 7609</strain>
    </source>
</reference>
<name>A0ABV6F1L6_9MICC</name>
<evidence type="ECO:0000259" key="4">
    <source>
        <dbReference type="Pfam" id="PF00534"/>
    </source>
</evidence>
<dbReference type="RefSeq" id="WP_378039955.1">
    <property type="nucleotide sequence ID" value="NZ_JBHLWH010000005.1"/>
</dbReference>
<keyword evidence="2" id="KW-0328">Glycosyltransferase</keyword>
<evidence type="ECO:0000256" key="3">
    <source>
        <dbReference type="ARBA" id="ARBA00022679"/>
    </source>
</evidence>
<dbReference type="Proteomes" id="UP001589766">
    <property type="component" value="Unassembled WGS sequence"/>
</dbReference>
<evidence type="ECO:0000259" key="5">
    <source>
        <dbReference type="Pfam" id="PF13579"/>
    </source>
</evidence>
<protein>
    <recommendedName>
        <fullName evidence="1">D-inositol 3-phosphate glycosyltransferase</fullName>
    </recommendedName>
</protein>
<feature type="domain" description="Glycosyltransferase subfamily 4-like N-terminal" evidence="5">
    <location>
        <begin position="606"/>
        <end position="780"/>
    </location>
</feature>
<dbReference type="EMBL" id="JBHLWH010000005">
    <property type="protein sequence ID" value="MFC0247229.1"/>
    <property type="molecule type" value="Genomic_DNA"/>
</dbReference>
<dbReference type="InterPro" id="IPR028098">
    <property type="entry name" value="Glyco_trans_4-like_N"/>
</dbReference>
<proteinExistence type="predicted"/>
<gene>
    <name evidence="6" type="ORF">ACFFIO_01800</name>
</gene>
<dbReference type="PANTHER" id="PTHR45947">
    <property type="entry name" value="SULFOQUINOVOSYL TRANSFERASE SQD2"/>
    <property type="match status" value="1"/>
</dbReference>
<evidence type="ECO:0000256" key="2">
    <source>
        <dbReference type="ARBA" id="ARBA00022676"/>
    </source>
</evidence>
<dbReference type="Pfam" id="PF13579">
    <property type="entry name" value="Glyco_trans_4_4"/>
    <property type="match status" value="2"/>
</dbReference>